<gene>
    <name evidence="5" type="ORF">C7T94_10180</name>
</gene>
<evidence type="ECO:0000256" key="1">
    <source>
        <dbReference type="ARBA" id="ARBA00009924"/>
    </source>
</evidence>
<reference evidence="5 6" key="1">
    <citation type="submission" date="2018-03" db="EMBL/GenBank/DDBJ databases">
        <authorList>
            <person name="Keele B.F."/>
        </authorList>
    </citation>
    <scope>NUCLEOTIDE SEQUENCE [LARGE SCALE GENOMIC DNA]</scope>
    <source>
        <strain evidence="5 6">YL28-9</strain>
    </source>
</reference>
<accession>A0A2T3HKN1</accession>
<dbReference type="NCBIfam" id="TIGR03709">
    <property type="entry name" value="PPK2_rel_1"/>
    <property type="match status" value="1"/>
</dbReference>
<dbReference type="InterPro" id="IPR016898">
    <property type="entry name" value="Polyphosphate_phosphotransfera"/>
</dbReference>
<proteinExistence type="inferred from homology"/>
<comment type="caution">
    <text evidence="5">The sequence shown here is derived from an EMBL/GenBank/DDBJ whole genome shotgun (WGS) entry which is preliminary data.</text>
</comment>
<protein>
    <submittedName>
        <fullName evidence="5">Polyphosphate--nucleotide phosphotransferase</fullName>
    </submittedName>
</protein>
<feature type="domain" description="Polyphosphate kinase-2-related" evidence="4">
    <location>
        <begin position="37"/>
        <end position="270"/>
    </location>
</feature>
<dbReference type="GO" id="GO:0008976">
    <property type="term" value="F:polyphosphate kinase activity"/>
    <property type="evidence" value="ECO:0007669"/>
    <property type="project" value="InterPro"/>
</dbReference>
<dbReference type="InterPro" id="IPR022488">
    <property type="entry name" value="PPK2-related"/>
</dbReference>
<keyword evidence="3" id="KW-0418">Kinase</keyword>
<dbReference type="SUPFAM" id="SSF52540">
    <property type="entry name" value="P-loop containing nucleoside triphosphate hydrolases"/>
    <property type="match status" value="1"/>
</dbReference>
<dbReference type="OrthoDB" id="9775224at2"/>
<keyword evidence="6" id="KW-1185">Reference proteome</keyword>
<dbReference type="PANTHER" id="PTHR34383">
    <property type="entry name" value="POLYPHOSPHATE:AMP PHOSPHOTRANSFERASE-RELATED"/>
    <property type="match status" value="1"/>
</dbReference>
<dbReference type="PANTHER" id="PTHR34383:SF3">
    <property type="entry name" value="POLYPHOSPHATE:AMP PHOSPHOTRANSFERASE"/>
    <property type="match status" value="1"/>
</dbReference>
<comment type="similarity">
    <text evidence="1">Belongs to the polyphosphate kinase 2 (PPK2) family. Class I subfamily.</text>
</comment>
<dbReference type="EMBL" id="PYLS01000005">
    <property type="protein sequence ID" value="PST82986.1"/>
    <property type="molecule type" value="Genomic_DNA"/>
</dbReference>
<sequence>MKEPFLYYQVKNHKNADPSRFDTSAPEGFNKKTAALLLAESKLRLADYQERLYAGRERALLIIFQAMDAAGKDSAVKHVMSGMNPQGTTVRSFKQPSAVEYDHDFLWRHVLALPERGQIGIHNRSHYESVLVCKVHPELVLKENLPGIKTTGDVNKAFWKARYAQIRNFEQHLHENGTTVLKFFLNVSPEVQKERLLERIEDPTKNWKFAAGDIEERRHWSDYMKAYRAALAETSTPDCPWYMIPADKKWFARLAISYILEETLKKMDPRFPVLPESDQAGLASSRNALLSEK</sequence>
<dbReference type="RefSeq" id="WP_107215246.1">
    <property type="nucleotide sequence ID" value="NZ_KZ686269.1"/>
</dbReference>
<evidence type="ECO:0000256" key="2">
    <source>
        <dbReference type="ARBA" id="ARBA00022679"/>
    </source>
</evidence>
<organism evidence="5 6">
    <name type="scientific">Pedobacter yulinensis</name>
    <dbReference type="NCBI Taxonomy" id="2126353"/>
    <lineage>
        <taxon>Bacteria</taxon>
        <taxon>Pseudomonadati</taxon>
        <taxon>Bacteroidota</taxon>
        <taxon>Sphingobacteriia</taxon>
        <taxon>Sphingobacteriales</taxon>
        <taxon>Sphingobacteriaceae</taxon>
        <taxon>Pedobacter</taxon>
    </lineage>
</organism>
<dbReference type="Pfam" id="PF03976">
    <property type="entry name" value="PPK2"/>
    <property type="match status" value="1"/>
</dbReference>
<keyword evidence="2 5" id="KW-0808">Transferase</keyword>
<dbReference type="GO" id="GO:0006797">
    <property type="term" value="P:polyphosphate metabolic process"/>
    <property type="evidence" value="ECO:0007669"/>
    <property type="project" value="InterPro"/>
</dbReference>
<name>A0A2T3HKN1_9SPHI</name>
<dbReference type="InterPro" id="IPR022300">
    <property type="entry name" value="PPK2-rel_1"/>
</dbReference>
<dbReference type="Proteomes" id="UP000240912">
    <property type="component" value="Unassembled WGS sequence"/>
</dbReference>
<evidence type="ECO:0000256" key="3">
    <source>
        <dbReference type="ARBA" id="ARBA00022777"/>
    </source>
</evidence>
<dbReference type="InterPro" id="IPR027417">
    <property type="entry name" value="P-loop_NTPase"/>
</dbReference>
<evidence type="ECO:0000313" key="6">
    <source>
        <dbReference type="Proteomes" id="UP000240912"/>
    </source>
</evidence>
<evidence type="ECO:0000313" key="5">
    <source>
        <dbReference type="EMBL" id="PST82986.1"/>
    </source>
</evidence>
<dbReference type="PIRSF" id="PIRSF028756">
    <property type="entry name" value="PPK2_prd"/>
    <property type="match status" value="1"/>
</dbReference>
<evidence type="ECO:0000259" key="4">
    <source>
        <dbReference type="Pfam" id="PF03976"/>
    </source>
</evidence>
<dbReference type="AlphaFoldDB" id="A0A2T3HKN1"/>
<dbReference type="Gene3D" id="3.40.50.300">
    <property type="entry name" value="P-loop containing nucleotide triphosphate hydrolases"/>
    <property type="match status" value="1"/>
</dbReference>